<dbReference type="PANTHER" id="PTHR35891:SF2">
    <property type="entry name" value="THIOL:DISULFIDE INTERCHANGE PROTEIN DSBA"/>
    <property type="match status" value="1"/>
</dbReference>
<dbReference type="InterPro" id="IPR013766">
    <property type="entry name" value="Thioredoxin_domain"/>
</dbReference>
<accession>A0ABQ6HG56</accession>
<comment type="caution">
    <text evidence="10">The sequence shown here is derived from an EMBL/GenBank/DDBJ whole genome shotgun (WGS) entry which is preliminary data.</text>
</comment>
<name>A0ABQ6HG56_9GAMM</name>
<evidence type="ECO:0000256" key="5">
    <source>
        <dbReference type="ARBA" id="ARBA00023157"/>
    </source>
</evidence>
<dbReference type="CDD" id="cd03019">
    <property type="entry name" value="DsbA_DsbA"/>
    <property type="match status" value="1"/>
</dbReference>
<proteinExistence type="inferred from homology"/>
<evidence type="ECO:0000256" key="2">
    <source>
        <dbReference type="ARBA" id="ARBA00005791"/>
    </source>
</evidence>
<reference evidence="10 11" key="1">
    <citation type="submission" date="2023-03" db="EMBL/GenBank/DDBJ databases">
        <title>Thalassotalea loyana LMG 22536T draft genome sequence.</title>
        <authorList>
            <person name="Sawabe T."/>
        </authorList>
    </citation>
    <scope>NUCLEOTIDE SEQUENCE [LARGE SCALE GENOMIC DNA]</scope>
    <source>
        <strain evidence="10 11">LMG 22536</strain>
    </source>
</reference>
<dbReference type="SUPFAM" id="SSF52833">
    <property type="entry name" value="Thioredoxin-like"/>
    <property type="match status" value="1"/>
</dbReference>
<evidence type="ECO:0000259" key="9">
    <source>
        <dbReference type="PROSITE" id="PS51352"/>
    </source>
</evidence>
<sequence length="208" mass="23610">MRTLIALLFCLALPTLPVEAAKFTEGDYYVTLASEPSKKMEITEYFSFYCPACFKQEPFMNELKASMPEGAVFRKNHVDGMPKRDMSVEHSLTKALVTAQHLKSEDKLVPAIFNYIHVKGADFSNDNDIRNLFLRNGVSAKDFDKAFASFSVNVKAKQMQKNTQAIRAQGHRAVPTLIINNKYKPVLDNIKSYDEYKELVLFLLNKTA</sequence>
<dbReference type="EMBL" id="BSSV01000008">
    <property type="protein sequence ID" value="GLX87072.1"/>
    <property type="molecule type" value="Genomic_DNA"/>
</dbReference>
<evidence type="ECO:0000256" key="8">
    <source>
        <dbReference type="SAM" id="SignalP"/>
    </source>
</evidence>
<feature type="domain" description="Thioredoxin" evidence="9">
    <location>
        <begin position="10"/>
        <end position="152"/>
    </location>
</feature>
<evidence type="ECO:0000256" key="6">
    <source>
        <dbReference type="ARBA" id="ARBA00023284"/>
    </source>
</evidence>
<gene>
    <name evidence="10" type="primary">dsbA</name>
    <name evidence="10" type="ORF">tloyanaT_33250</name>
</gene>
<keyword evidence="5 7" id="KW-1015">Disulfide bond</keyword>
<organism evidence="10 11">
    <name type="scientific">Thalassotalea loyana</name>
    <dbReference type="NCBI Taxonomy" id="280483"/>
    <lineage>
        <taxon>Bacteria</taxon>
        <taxon>Pseudomonadati</taxon>
        <taxon>Pseudomonadota</taxon>
        <taxon>Gammaproteobacteria</taxon>
        <taxon>Alteromonadales</taxon>
        <taxon>Colwelliaceae</taxon>
        <taxon>Thalassotalea</taxon>
    </lineage>
</organism>
<dbReference type="InterPro" id="IPR017937">
    <property type="entry name" value="Thioredoxin_CS"/>
</dbReference>
<dbReference type="Gene3D" id="3.40.30.10">
    <property type="entry name" value="Glutaredoxin"/>
    <property type="match status" value="1"/>
</dbReference>
<comment type="subcellular location">
    <subcellularLocation>
        <location evidence="1 7">Periplasm</location>
    </subcellularLocation>
</comment>
<dbReference type="InterPro" id="IPR023205">
    <property type="entry name" value="DsbA/DsbL"/>
</dbReference>
<dbReference type="Pfam" id="PF01323">
    <property type="entry name" value="DSBA"/>
    <property type="match status" value="1"/>
</dbReference>
<dbReference type="Proteomes" id="UP001157134">
    <property type="component" value="Unassembled WGS sequence"/>
</dbReference>
<protein>
    <recommendedName>
        <fullName evidence="7">Thiol:disulfide interchange protein</fullName>
    </recommendedName>
</protein>
<keyword evidence="11" id="KW-1185">Reference proteome</keyword>
<keyword evidence="4 7" id="KW-0574">Periplasm</keyword>
<dbReference type="PROSITE" id="PS00194">
    <property type="entry name" value="THIOREDOXIN_1"/>
    <property type="match status" value="1"/>
</dbReference>
<evidence type="ECO:0000313" key="10">
    <source>
        <dbReference type="EMBL" id="GLX87072.1"/>
    </source>
</evidence>
<dbReference type="InterPro" id="IPR050824">
    <property type="entry name" value="Thiol_disulfide_DsbA"/>
</dbReference>
<feature type="chain" id="PRO_5047361293" description="Thiol:disulfide interchange protein" evidence="8">
    <location>
        <begin position="21"/>
        <end position="208"/>
    </location>
</feature>
<dbReference type="PROSITE" id="PS51352">
    <property type="entry name" value="THIOREDOXIN_2"/>
    <property type="match status" value="1"/>
</dbReference>
<evidence type="ECO:0000256" key="4">
    <source>
        <dbReference type="ARBA" id="ARBA00022764"/>
    </source>
</evidence>
<dbReference type="InterPro" id="IPR036249">
    <property type="entry name" value="Thioredoxin-like_sf"/>
</dbReference>
<keyword evidence="6" id="KW-0676">Redox-active center</keyword>
<evidence type="ECO:0000256" key="1">
    <source>
        <dbReference type="ARBA" id="ARBA00004418"/>
    </source>
</evidence>
<comment type="similarity">
    <text evidence="2">Belongs to the thioredoxin family. DsbA subfamily.</text>
</comment>
<dbReference type="PANTHER" id="PTHR35891">
    <property type="entry name" value="THIOL:DISULFIDE INTERCHANGE PROTEIN DSBA"/>
    <property type="match status" value="1"/>
</dbReference>
<evidence type="ECO:0000313" key="11">
    <source>
        <dbReference type="Proteomes" id="UP001157134"/>
    </source>
</evidence>
<dbReference type="PIRSF" id="PIRSF001488">
    <property type="entry name" value="Tdi_protein"/>
    <property type="match status" value="1"/>
</dbReference>
<evidence type="ECO:0000256" key="7">
    <source>
        <dbReference type="PIRNR" id="PIRNR001488"/>
    </source>
</evidence>
<evidence type="ECO:0000256" key="3">
    <source>
        <dbReference type="ARBA" id="ARBA00022729"/>
    </source>
</evidence>
<keyword evidence="3 8" id="KW-0732">Signal</keyword>
<dbReference type="RefSeq" id="WP_284300751.1">
    <property type="nucleotide sequence ID" value="NZ_BSSV01000008.1"/>
</dbReference>
<dbReference type="InterPro" id="IPR001853">
    <property type="entry name" value="DSBA-like_thioredoxin_dom"/>
</dbReference>
<feature type="signal peptide" evidence="8">
    <location>
        <begin position="1"/>
        <end position="20"/>
    </location>
</feature>